<evidence type="ECO:0000256" key="5">
    <source>
        <dbReference type="ARBA" id="ARBA00023242"/>
    </source>
</evidence>
<dbReference type="InterPro" id="IPR011598">
    <property type="entry name" value="bHLH_dom"/>
</dbReference>
<comment type="subunit">
    <text evidence="2">Efficient DNA binding requires dimerization with another bHLH protein.</text>
</comment>
<dbReference type="GO" id="GO:0046983">
    <property type="term" value="F:protein dimerization activity"/>
    <property type="evidence" value="ECO:0007669"/>
    <property type="project" value="InterPro"/>
</dbReference>
<reference evidence="8" key="3">
    <citation type="submission" date="2025-09" db="UniProtKB">
        <authorList>
            <consortium name="Ensembl"/>
        </authorList>
    </citation>
    <scope>IDENTIFICATION</scope>
</reference>
<evidence type="ECO:0000256" key="4">
    <source>
        <dbReference type="ARBA" id="ARBA00023125"/>
    </source>
</evidence>
<dbReference type="GO" id="GO:0031018">
    <property type="term" value="P:endocrine pancreas development"/>
    <property type="evidence" value="ECO:0007669"/>
    <property type="project" value="Ensembl"/>
</dbReference>
<dbReference type="SUPFAM" id="SSF47459">
    <property type="entry name" value="HLH, helix-loop-helix DNA-binding domain"/>
    <property type="match status" value="1"/>
</dbReference>
<keyword evidence="3" id="KW-0524">Neurogenesis</keyword>
<dbReference type="PROSITE" id="PS50888">
    <property type="entry name" value="BHLH"/>
    <property type="match status" value="1"/>
</dbReference>
<dbReference type="SMART" id="SM00353">
    <property type="entry name" value="HLH"/>
    <property type="match status" value="1"/>
</dbReference>
<dbReference type="STRING" id="42514.ENSPNAP00000023462"/>
<dbReference type="GO" id="GO:0021575">
    <property type="term" value="P:hindbrain morphogenesis"/>
    <property type="evidence" value="ECO:0007669"/>
    <property type="project" value="Ensembl"/>
</dbReference>
<evidence type="ECO:0000256" key="3">
    <source>
        <dbReference type="ARBA" id="ARBA00022902"/>
    </source>
</evidence>
<dbReference type="PANTHER" id="PTHR13935">
    <property type="entry name" value="ACHAETE-SCUTE TRANSCRIPTION FACTOR-RELATED"/>
    <property type="match status" value="1"/>
</dbReference>
<dbReference type="AlphaFoldDB" id="A0A3B4DGD0"/>
<gene>
    <name evidence="8" type="primary">SPP2</name>
</gene>
<feature type="domain" description="BHLH" evidence="7">
    <location>
        <begin position="122"/>
        <end position="174"/>
    </location>
</feature>
<evidence type="ECO:0000256" key="2">
    <source>
        <dbReference type="ARBA" id="ARBA00011571"/>
    </source>
</evidence>
<reference evidence="8" key="2">
    <citation type="submission" date="2025-08" db="UniProtKB">
        <authorList>
            <consortium name="Ensembl"/>
        </authorList>
    </citation>
    <scope>IDENTIFICATION</scope>
</reference>
<dbReference type="Gene3D" id="4.10.280.10">
    <property type="entry name" value="Helix-loop-helix DNA-binding domain"/>
    <property type="match status" value="1"/>
</dbReference>
<sequence>MRIQFRFSSTDLLLLSLRSITLSAHIQSFFPPFTLFFCARTLSFLRLFLSVSRNATTRPNVNVRPMDATVLAPVRTSGCPGRVQLSQVESRSRAVSSSSSPERLRCTRRLRFVSVSPLQTPVAVARRNERERNRVKQVNLGFQTLRQHVPSGAASKKMSKVETLRSAVEYIRALQRLVNEHDAAARAVPSPAASNASSAGAESPRSACSSSDECGGYYESYEPLSSEEHELLDFSTWFDGY</sequence>
<dbReference type="InterPro" id="IPR036638">
    <property type="entry name" value="HLH_DNA-bd_sf"/>
</dbReference>
<accession>A0A3B4DGD0</accession>
<dbReference type="InterPro" id="IPR015660">
    <property type="entry name" value="MASH1/Ascl1a-like"/>
</dbReference>
<evidence type="ECO:0000313" key="8">
    <source>
        <dbReference type="Ensembl" id="ENSPNAP00000023462.2"/>
    </source>
</evidence>
<dbReference type="Ensembl" id="ENSPNAT00000012560.2">
    <property type="protein sequence ID" value="ENSPNAP00000023462.2"/>
    <property type="gene ID" value="ENSPNAG00000008021.2"/>
</dbReference>
<evidence type="ECO:0000256" key="1">
    <source>
        <dbReference type="ARBA" id="ARBA00004123"/>
    </source>
</evidence>
<dbReference type="FunFam" id="4.10.280.10:FF:000029">
    <property type="entry name" value="Achaete-scute family bHLH transcription factor 1"/>
    <property type="match status" value="1"/>
</dbReference>
<reference evidence="8 9" key="1">
    <citation type="submission" date="2020-10" db="EMBL/GenBank/DDBJ databases">
        <title>Pygocentrus nattereri (red-bellied piranha) genome, fPygNat1, primary haplotype.</title>
        <authorList>
            <person name="Myers G."/>
            <person name="Meyer A."/>
            <person name="Karagic N."/>
            <person name="Pippel M."/>
            <person name="Winkler S."/>
            <person name="Tracey A."/>
            <person name="Wood J."/>
            <person name="Formenti G."/>
            <person name="Howe K."/>
            <person name="Fedrigo O."/>
            <person name="Jarvis E.D."/>
        </authorList>
    </citation>
    <scope>NUCLEOTIDE SEQUENCE [LARGE SCALE GENOMIC DNA]</scope>
</reference>
<evidence type="ECO:0000259" key="7">
    <source>
        <dbReference type="PROSITE" id="PS50888"/>
    </source>
</evidence>
<keyword evidence="9" id="KW-1185">Reference proteome</keyword>
<dbReference type="GO" id="GO:0090575">
    <property type="term" value="C:RNA polymerase II transcription regulator complex"/>
    <property type="evidence" value="ECO:0007669"/>
    <property type="project" value="TreeGrafter"/>
</dbReference>
<name>A0A3B4DGD0_PYGNA</name>
<protein>
    <recommendedName>
        <fullName evidence="7">BHLH domain-containing protein</fullName>
    </recommendedName>
</protein>
<dbReference type="Pfam" id="PF00010">
    <property type="entry name" value="HLH"/>
    <property type="match status" value="1"/>
</dbReference>
<feature type="compositionally biased region" description="Low complexity" evidence="6">
    <location>
        <begin position="189"/>
        <end position="204"/>
    </location>
</feature>
<dbReference type="Proteomes" id="UP001501920">
    <property type="component" value="Chromosome 25"/>
</dbReference>
<dbReference type="PANTHER" id="PTHR13935:SF106">
    <property type="entry name" value="ACHAETE-SCUTE COMPLEX PROTEIN T5-RELATED"/>
    <property type="match status" value="1"/>
</dbReference>
<dbReference type="GO" id="GO:0043009">
    <property type="term" value="P:chordate embryonic development"/>
    <property type="evidence" value="ECO:0007669"/>
    <property type="project" value="Ensembl"/>
</dbReference>
<dbReference type="OMA" id="ACPRESC"/>
<proteinExistence type="predicted"/>
<comment type="subcellular location">
    <subcellularLocation>
        <location evidence="1">Nucleus</location>
    </subcellularLocation>
</comment>
<keyword evidence="4" id="KW-0238">DNA-binding</keyword>
<feature type="region of interest" description="Disordered" evidence="6">
    <location>
        <begin position="189"/>
        <end position="213"/>
    </location>
</feature>
<organism evidence="8 9">
    <name type="scientific">Pygocentrus nattereri</name>
    <name type="common">Red-bellied piranha</name>
    <dbReference type="NCBI Taxonomy" id="42514"/>
    <lineage>
        <taxon>Eukaryota</taxon>
        <taxon>Metazoa</taxon>
        <taxon>Chordata</taxon>
        <taxon>Craniata</taxon>
        <taxon>Vertebrata</taxon>
        <taxon>Euteleostomi</taxon>
        <taxon>Actinopterygii</taxon>
        <taxon>Neopterygii</taxon>
        <taxon>Teleostei</taxon>
        <taxon>Ostariophysi</taxon>
        <taxon>Characiformes</taxon>
        <taxon>Characoidei</taxon>
        <taxon>Pygocentrus</taxon>
    </lineage>
</organism>
<dbReference type="GeneTree" id="ENSGT00940000165300"/>
<evidence type="ECO:0000313" key="9">
    <source>
        <dbReference type="Proteomes" id="UP001501920"/>
    </source>
</evidence>
<dbReference type="GO" id="GO:0000981">
    <property type="term" value="F:DNA-binding transcription factor activity, RNA polymerase II-specific"/>
    <property type="evidence" value="ECO:0007669"/>
    <property type="project" value="TreeGrafter"/>
</dbReference>
<dbReference type="GO" id="GO:0000977">
    <property type="term" value="F:RNA polymerase II transcription regulatory region sequence-specific DNA binding"/>
    <property type="evidence" value="ECO:0007669"/>
    <property type="project" value="TreeGrafter"/>
</dbReference>
<keyword evidence="5" id="KW-0539">Nucleus</keyword>
<evidence type="ECO:0000256" key="6">
    <source>
        <dbReference type="SAM" id="MobiDB-lite"/>
    </source>
</evidence>